<feature type="transmembrane region" description="Helical" evidence="1">
    <location>
        <begin position="31"/>
        <end position="51"/>
    </location>
</feature>
<evidence type="ECO:0000313" key="3">
    <source>
        <dbReference type="Proteomes" id="UP000198778"/>
    </source>
</evidence>
<dbReference type="EMBL" id="FNIL01000009">
    <property type="protein sequence ID" value="SDO23274.1"/>
    <property type="molecule type" value="Genomic_DNA"/>
</dbReference>
<keyword evidence="1" id="KW-0472">Membrane</keyword>
<accession>A0A1H0HVX0</accession>
<feature type="transmembrane region" description="Helical" evidence="1">
    <location>
        <begin position="9"/>
        <end position="25"/>
    </location>
</feature>
<dbReference type="RefSeq" id="WP_090843432.1">
    <property type="nucleotide sequence ID" value="NZ_FNIL01000009.1"/>
</dbReference>
<keyword evidence="3" id="KW-1185">Reference proteome</keyword>
<gene>
    <name evidence="2" type="ORF">SAMN04488053_10964</name>
</gene>
<sequence>MPIRQKKKYAAGCIAVLLLCAIPFFTHIYYLPIYVSAVAVITIWLLGEAVFHKKLEERFYYRWSKIRNWPHHYQLARSVVLYLFFITTMLLLGRLFANGTPPAMLIREAQIGDLLLYTAVLILLSGYMGSSVVKQNEKKYQQLEEEKQA</sequence>
<feature type="transmembrane region" description="Helical" evidence="1">
    <location>
        <begin position="72"/>
        <end position="94"/>
    </location>
</feature>
<dbReference type="Proteomes" id="UP000198778">
    <property type="component" value="Unassembled WGS sequence"/>
</dbReference>
<feature type="transmembrane region" description="Helical" evidence="1">
    <location>
        <begin position="114"/>
        <end position="133"/>
    </location>
</feature>
<organism evidence="2 3">
    <name type="scientific">Alkalicoccus daliensis</name>
    <dbReference type="NCBI Taxonomy" id="745820"/>
    <lineage>
        <taxon>Bacteria</taxon>
        <taxon>Bacillati</taxon>
        <taxon>Bacillota</taxon>
        <taxon>Bacilli</taxon>
        <taxon>Bacillales</taxon>
        <taxon>Bacillaceae</taxon>
        <taxon>Alkalicoccus</taxon>
    </lineage>
</organism>
<evidence type="ECO:0000256" key="1">
    <source>
        <dbReference type="SAM" id="Phobius"/>
    </source>
</evidence>
<keyword evidence="1" id="KW-0812">Transmembrane</keyword>
<reference evidence="3" key="1">
    <citation type="submission" date="2016-10" db="EMBL/GenBank/DDBJ databases">
        <authorList>
            <person name="Varghese N."/>
            <person name="Submissions S."/>
        </authorList>
    </citation>
    <scope>NUCLEOTIDE SEQUENCE [LARGE SCALE GENOMIC DNA]</scope>
    <source>
        <strain evidence="3">CGMCC 1.10369</strain>
    </source>
</reference>
<keyword evidence="1" id="KW-1133">Transmembrane helix</keyword>
<protein>
    <submittedName>
        <fullName evidence="2">Uncharacterized protein</fullName>
    </submittedName>
</protein>
<name>A0A1H0HVX0_9BACI</name>
<evidence type="ECO:0000313" key="2">
    <source>
        <dbReference type="EMBL" id="SDO23274.1"/>
    </source>
</evidence>
<proteinExistence type="predicted"/>
<dbReference type="AlphaFoldDB" id="A0A1H0HVX0"/>